<organism evidence="1 2">
    <name type="scientific">Gigaspora margarita</name>
    <dbReference type="NCBI Taxonomy" id="4874"/>
    <lineage>
        <taxon>Eukaryota</taxon>
        <taxon>Fungi</taxon>
        <taxon>Fungi incertae sedis</taxon>
        <taxon>Mucoromycota</taxon>
        <taxon>Glomeromycotina</taxon>
        <taxon>Glomeromycetes</taxon>
        <taxon>Diversisporales</taxon>
        <taxon>Gigasporaceae</taxon>
        <taxon>Gigaspora</taxon>
    </lineage>
</organism>
<evidence type="ECO:0000313" key="1">
    <source>
        <dbReference type="EMBL" id="CAG8852379.1"/>
    </source>
</evidence>
<protein>
    <submittedName>
        <fullName evidence="1">33485_t:CDS:1</fullName>
    </submittedName>
</protein>
<dbReference type="EMBL" id="CAJVQB010111279">
    <property type="protein sequence ID" value="CAG8852379.1"/>
    <property type="molecule type" value="Genomic_DNA"/>
</dbReference>
<feature type="non-terminal residue" evidence="1">
    <location>
        <position position="1"/>
    </location>
</feature>
<feature type="non-terminal residue" evidence="1">
    <location>
        <position position="108"/>
    </location>
</feature>
<name>A0ABN7XB01_GIGMA</name>
<evidence type="ECO:0000313" key="2">
    <source>
        <dbReference type="Proteomes" id="UP000789901"/>
    </source>
</evidence>
<dbReference type="Proteomes" id="UP000789901">
    <property type="component" value="Unassembled WGS sequence"/>
</dbReference>
<proteinExistence type="predicted"/>
<comment type="caution">
    <text evidence="1">The sequence shown here is derived from an EMBL/GenBank/DDBJ whole genome shotgun (WGS) entry which is preliminary data.</text>
</comment>
<keyword evidence="2" id="KW-1185">Reference proteome</keyword>
<gene>
    <name evidence="1" type="ORF">GMARGA_LOCUS41200</name>
</gene>
<sequence length="108" mass="12940">NTFINSKLLYNPSKFAAIGELSVNWKKYNKRITKIKTDIQNKFKTIQTDWKLKTEKYKTNKKFSEYQEKANELFTIIQKDFTLKFFDGALKLQSLENLLNKIFEKMED</sequence>
<accession>A0ABN7XB01</accession>
<reference evidence="1 2" key="1">
    <citation type="submission" date="2021-06" db="EMBL/GenBank/DDBJ databases">
        <authorList>
            <person name="Kallberg Y."/>
            <person name="Tangrot J."/>
            <person name="Rosling A."/>
        </authorList>
    </citation>
    <scope>NUCLEOTIDE SEQUENCE [LARGE SCALE GENOMIC DNA]</scope>
    <source>
        <strain evidence="1 2">120-4 pot B 10/14</strain>
    </source>
</reference>